<proteinExistence type="predicted"/>
<sequence>MSFTELLSRQVSNTMIDMLRDNSHRIHFGTQMKETFERLYTENQAAFEEAGVSEEDFASYTCNSAQFDDWQTRAQFQTEFALLGEADRLKTVEFTFSPRFNLKSRRLAFDSHVKSGDVIREIKM</sequence>
<protein>
    <submittedName>
        <fullName evidence="1">Uncharacterized protein</fullName>
    </submittedName>
</protein>
<keyword evidence="2" id="KW-1185">Reference proteome</keyword>
<organism evidence="1 2">
    <name type="scientific">Kwoniella mangroviensis CBS 10435</name>
    <dbReference type="NCBI Taxonomy" id="1331196"/>
    <lineage>
        <taxon>Eukaryota</taxon>
        <taxon>Fungi</taxon>
        <taxon>Dikarya</taxon>
        <taxon>Basidiomycota</taxon>
        <taxon>Agaricomycotina</taxon>
        <taxon>Tremellomycetes</taxon>
        <taxon>Tremellales</taxon>
        <taxon>Cryptococcaceae</taxon>
        <taxon>Kwoniella</taxon>
    </lineage>
</organism>
<evidence type="ECO:0000313" key="1">
    <source>
        <dbReference type="EMBL" id="OCF55681.1"/>
    </source>
</evidence>
<name>A0A1B9IJW7_9TREE</name>
<accession>A0A1B9IJW7</accession>
<dbReference type="Proteomes" id="UP000092583">
    <property type="component" value="Unassembled WGS sequence"/>
</dbReference>
<dbReference type="EMBL" id="KI669465">
    <property type="protein sequence ID" value="OCF55681.1"/>
    <property type="molecule type" value="Genomic_DNA"/>
</dbReference>
<reference evidence="1 2" key="1">
    <citation type="submission" date="2013-07" db="EMBL/GenBank/DDBJ databases">
        <title>The Genome Sequence of Kwoniella mangroviensis CBS10435.</title>
        <authorList>
            <consortium name="The Broad Institute Genome Sequencing Platform"/>
            <person name="Cuomo C."/>
            <person name="Litvintseva A."/>
            <person name="Chen Y."/>
            <person name="Heitman J."/>
            <person name="Sun S."/>
            <person name="Springer D."/>
            <person name="Dromer F."/>
            <person name="Young S.K."/>
            <person name="Zeng Q."/>
            <person name="Gargeya S."/>
            <person name="Fitzgerald M."/>
            <person name="Abouelleil A."/>
            <person name="Alvarado L."/>
            <person name="Berlin A.M."/>
            <person name="Chapman S.B."/>
            <person name="Dewar J."/>
            <person name="Goldberg J."/>
            <person name="Griggs A."/>
            <person name="Gujja S."/>
            <person name="Hansen M."/>
            <person name="Howarth C."/>
            <person name="Imamovic A."/>
            <person name="Larimer J."/>
            <person name="McCowan C."/>
            <person name="Murphy C."/>
            <person name="Pearson M."/>
            <person name="Priest M."/>
            <person name="Roberts A."/>
            <person name="Saif S."/>
            <person name="Shea T."/>
            <person name="Sykes S."/>
            <person name="Wortman J."/>
            <person name="Nusbaum C."/>
            <person name="Birren B."/>
        </authorList>
    </citation>
    <scope>NUCLEOTIDE SEQUENCE [LARGE SCALE GENOMIC DNA]</scope>
    <source>
        <strain evidence="1 2">CBS 10435</strain>
    </source>
</reference>
<evidence type="ECO:0000313" key="2">
    <source>
        <dbReference type="Proteomes" id="UP000092583"/>
    </source>
</evidence>
<reference evidence="2" key="2">
    <citation type="submission" date="2013-12" db="EMBL/GenBank/DDBJ databases">
        <title>Evolution of pathogenesis and genome organization in the Tremellales.</title>
        <authorList>
            <person name="Cuomo C."/>
            <person name="Litvintseva A."/>
            <person name="Heitman J."/>
            <person name="Chen Y."/>
            <person name="Sun S."/>
            <person name="Springer D."/>
            <person name="Dromer F."/>
            <person name="Young S."/>
            <person name="Zeng Q."/>
            <person name="Chapman S."/>
            <person name="Gujja S."/>
            <person name="Saif S."/>
            <person name="Birren B."/>
        </authorList>
    </citation>
    <scope>NUCLEOTIDE SEQUENCE [LARGE SCALE GENOMIC DNA]</scope>
    <source>
        <strain evidence="2">CBS 10435</strain>
    </source>
</reference>
<gene>
    <name evidence="1" type="ORF">L486_06432</name>
</gene>
<dbReference type="AlphaFoldDB" id="A0A1B9IJW7"/>